<protein>
    <submittedName>
        <fullName evidence="1">DNA-binding protein</fullName>
    </submittedName>
</protein>
<dbReference type="AlphaFoldDB" id="A0AB39XK04"/>
<dbReference type="EMBL" id="CP165734">
    <property type="protein sequence ID" value="XDV58067.1"/>
    <property type="molecule type" value="Genomic_DNA"/>
</dbReference>
<accession>A0AB39XK04</accession>
<dbReference type="InterPro" id="IPR014057">
    <property type="entry name" value="HI1420"/>
</dbReference>
<sequence length="210" mass="22860">MLASNKAVLAELFRDNPAAIASYLTESMKKNDFDAARTSLSLVMQAQNVQMLARDAGLRRDTLYRTFGGRIDPQLSRILRLFVAVNVQAGVVLADPSEKQTAPGWAALDASEAFAKRLTQGFAGNSFEEALLALREAVLSQNVSALARAAGIERRTMYKTFGGAVDPHLSRILKVLAAMQLRLLIVALPHRSELPRPKLGRPSKASKTSK</sequence>
<reference evidence="1" key="1">
    <citation type="submission" date="2024-08" db="EMBL/GenBank/DDBJ databases">
        <authorList>
            <person name="Chaddad Z."/>
            <person name="Lamrabet M."/>
            <person name="Bouhnik O."/>
            <person name="Alami S."/>
            <person name="Wipf D."/>
            <person name="Courty P.E."/>
            <person name="Missbah El Idrissi M."/>
        </authorList>
    </citation>
    <scope>NUCLEOTIDE SEQUENCE</scope>
    <source>
        <strain evidence="1">LLZ17</strain>
    </source>
</reference>
<dbReference type="RefSeq" id="WP_369722542.1">
    <property type="nucleotide sequence ID" value="NZ_CP165734.1"/>
</dbReference>
<dbReference type="PANTHER" id="PTHR40275">
    <property type="entry name" value="SSL7038 PROTEIN"/>
    <property type="match status" value="1"/>
</dbReference>
<organism evidence="1">
    <name type="scientific">Bradyrhizobium sp. LLZ17</name>
    <dbReference type="NCBI Taxonomy" id="3239388"/>
    <lineage>
        <taxon>Bacteria</taxon>
        <taxon>Pseudomonadati</taxon>
        <taxon>Pseudomonadota</taxon>
        <taxon>Alphaproteobacteria</taxon>
        <taxon>Hyphomicrobiales</taxon>
        <taxon>Nitrobacteraceae</taxon>
        <taxon>Bradyrhizobium</taxon>
    </lineage>
</organism>
<evidence type="ECO:0000313" key="1">
    <source>
        <dbReference type="EMBL" id="XDV58067.1"/>
    </source>
</evidence>
<name>A0AB39XK04_9BRAD</name>
<dbReference type="Pfam" id="PF21716">
    <property type="entry name" value="dnstrm_HI1420"/>
    <property type="match status" value="2"/>
</dbReference>
<gene>
    <name evidence="1" type="ORF">AB8Z38_00355</name>
</gene>
<proteinExistence type="predicted"/>
<keyword evidence="1" id="KW-0238">DNA-binding</keyword>
<dbReference type="PANTHER" id="PTHR40275:SF1">
    <property type="entry name" value="SSL7038 PROTEIN"/>
    <property type="match status" value="1"/>
</dbReference>
<dbReference type="GO" id="GO:0003677">
    <property type="term" value="F:DNA binding"/>
    <property type="evidence" value="ECO:0007669"/>
    <property type="project" value="UniProtKB-KW"/>
</dbReference>